<keyword evidence="1" id="KW-1133">Transmembrane helix</keyword>
<feature type="transmembrane region" description="Helical" evidence="1">
    <location>
        <begin position="64"/>
        <end position="82"/>
    </location>
</feature>
<keyword evidence="3" id="KW-0012">Acyltransferase</keyword>
<dbReference type="InterPro" id="IPR002656">
    <property type="entry name" value="Acyl_transf_3_dom"/>
</dbReference>
<comment type="caution">
    <text evidence="3">The sequence shown here is derived from an EMBL/GenBank/DDBJ whole genome shotgun (WGS) entry which is preliminary data.</text>
</comment>
<sequence>MEQTRYNRFDNIRFILIVCVVFGHFLEMIPGAMSLYLYRIIYSFHMPAFIFISGYFAKYNRKKILFTFLYTYLLFQTIYQLFERFVLNPQQPFRFQFTYPYWLLWYLMAMILYYLLIPIFDDRRVYIRVLFVVVSIFLSILAGFDWTIQYYLSLSKFITFLPYFLAGYYARRSSKIQKFLHYDLEFYLCKSLLMLGVVCISCLYLWKNTAIIPAMLHGSNNYQLEGYEPMIKLILLIIGFNWIIFFLLFPFLDKKIPFLTSIGQNTFSIFILHGFCIKLASKYKIFRFIPRKNILLAFVLSFVIVIVLGNPYVGKIFQRIGTGNWILERIKKVDKHF</sequence>
<dbReference type="PANTHER" id="PTHR37312:SF1">
    <property type="entry name" value="MEMBRANE-BOUND ACYLTRANSFERASE YKRP-RELATED"/>
    <property type="match status" value="1"/>
</dbReference>
<feature type="domain" description="Acyltransferase 3" evidence="2">
    <location>
        <begin position="8"/>
        <end position="307"/>
    </location>
</feature>
<feature type="transmembrane region" description="Helical" evidence="1">
    <location>
        <begin position="12"/>
        <end position="30"/>
    </location>
</feature>
<evidence type="ECO:0000259" key="2">
    <source>
        <dbReference type="Pfam" id="PF01757"/>
    </source>
</evidence>
<feature type="transmembrane region" description="Helical" evidence="1">
    <location>
        <begin position="125"/>
        <end position="144"/>
    </location>
</feature>
<proteinExistence type="predicted"/>
<gene>
    <name evidence="3" type="ORF">IAC96_04650</name>
</gene>
<reference evidence="3" key="2">
    <citation type="journal article" date="2021" name="PeerJ">
        <title>Extensive microbial diversity within the chicken gut microbiome revealed by metagenomics and culture.</title>
        <authorList>
            <person name="Gilroy R."/>
            <person name="Ravi A."/>
            <person name="Getino M."/>
            <person name="Pursley I."/>
            <person name="Horton D.L."/>
            <person name="Alikhan N.F."/>
            <person name="Baker D."/>
            <person name="Gharbi K."/>
            <person name="Hall N."/>
            <person name="Watson M."/>
            <person name="Adriaenssens E.M."/>
            <person name="Foster-Nyarko E."/>
            <person name="Jarju S."/>
            <person name="Secka A."/>
            <person name="Antonio M."/>
            <person name="Oren A."/>
            <person name="Chaudhuri R.R."/>
            <person name="La Ragione R."/>
            <person name="Hildebrand F."/>
            <person name="Pallen M.J."/>
        </authorList>
    </citation>
    <scope>NUCLEOTIDE SEQUENCE</scope>
    <source>
        <strain evidence="3">ChiW13-3771</strain>
    </source>
</reference>
<evidence type="ECO:0000256" key="1">
    <source>
        <dbReference type="SAM" id="Phobius"/>
    </source>
</evidence>
<evidence type="ECO:0000313" key="3">
    <source>
        <dbReference type="EMBL" id="HIR88222.1"/>
    </source>
</evidence>
<dbReference type="PANTHER" id="PTHR37312">
    <property type="entry name" value="MEMBRANE-BOUND ACYLTRANSFERASE YKRP-RELATED"/>
    <property type="match status" value="1"/>
</dbReference>
<keyword evidence="1" id="KW-0812">Transmembrane</keyword>
<feature type="transmembrane region" description="Helical" evidence="1">
    <location>
        <begin position="36"/>
        <end position="57"/>
    </location>
</feature>
<protein>
    <submittedName>
        <fullName evidence="3">Acyltransferase family protein</fullName>
    </submittedName>
</protein>
<evidence type="ECO:0000313" key="4">
    <source>
        <dbReference type="Proteomes" id="UP000824201"/>
    </source>
</evidence>
<organism evidence="3 4">
    <name type="scientific">Candidatus Fimimorpha faecalis</name>
    <dbReference type="NCBI Taxonomy" id="2840824"/>
    <lineage>
        <taxon>Bacteria</taxon>
        <taxon>Bacillati</taxon>
        <taxon>Bacillota</taxon>
        <taxon>Clostridia</taxon>
        <taxon>Eubacteriales</taxon>
        <taxon>Candidatus Fimimorpha</taxon>
    </lineage>
</organism>
<keyword evidence="1" id="KW-0472">Membrane</keyword>
<dbReference type="Proteomes" id="UP000824201">
    <property type="component" value="Unassembled WGS sequence"/>
</dbReference>
<feature type="transmembrane region" description="Helical" evidence="1">
    <location>
        <begin position="182"/>
        <end position="206"/>
    </location>
</feature>
<feature type="transmembrane region" description="Helical" evidence="1">
    <location>
        <begin position="230"/>
        <end position="252"/>
    </location>
</feature>
<feature type="transmembrane region" description="Helical" evidence="1">
    <location>
        <begin position="150"/>
        <end position="170"/>
    </location>
</feature>
<dbReference type="Pfam" id="PF01757">
    <property type="entry name" value="Acyl_transf_3"/>
    <property type="match status" value="1"/>
</dbReference>
<feature type="transmembrane region" description="Helical" evidence="1">
    <location>
        <begin position="294"/>
        <end position="313"/>
    </location>
</feature>
<accession>A0A9D1EDA4</accession>
<name>A0A9D1EDA4_9FIRM</name>
<dbReference type="AlphaFoldDB" id="A0A9D1EDA4"/>
<dbReference type="InterPro" id="IPR052734">
    <property type="entry name" value="Nod_factor_acetyltransferase"/>
</dbReference>
<feature type="transmembrane region" description="Helical" evidence="1">
    <location>
        <begin position="102"/>
        <end position="120"/>
    </location>
</feature>
<keyword evidence="3" id="KW-0808">Transferase</keyword>
<reference evidence="3" key="1">
    <citation type="submission" date="2020-10" db="EMBL/GenBank/DDBJ databases">
        <authorList>
            <person name="Gilroy R."/>
        </authorList>
    </citation>
    <scope>NUCLEOTIDE SEQUENCE</scope>
    <source>
        <strain evidence="3">ChiW13-3771</strain>
    </source>
</reference>
<dbReference type="GO" id="GO:0016747">
    <property type="term" value="F:acyltransferase activity, transferring groups other than amino-acyl groups"/>
    <property type="evidence" value="ECO:0007669"/>
    <property type="project" value="InterPro"/>
</dbReference>
<dbReference type="EMBL" id="DVHN01000052">
    <property type="protein sequence ID" value="HIR88222.1"/>
    <property type="molecule type" value="Genomic_DNA"/>
</dbReference>